<dbReference type="GO" id="GO:0016020">
    <property type="term" value="C:membrane"/>
    <property type="evidence" value="ECO:0007669"/>
    <property type="project" value="UniProtKB-SubCell"/>
</dbReference>
<proteinExistence type="inferred from homology"/>
<dbReference type="InterPro" id="IPR020904">
    <property type="entry name" value="Sc_DH/Rdtase_CS"/>
</dbReference>
<dbReference type="PANTHER" id="PTHR24322:SF736">
    <property type="entry name" value="RETINOL DEHYDROGENASE 10"/>
    <property type="match status" value="1"/>
</dbReference>
<protein>
    <recommendedName>
        <fullName evidence="10">Short-chain dehydrogenase/reductase 3</fullName>
    </recommendedName>
    <alternativeName>
        <fullName evidence="11">Retinal short-chain dehydrogenase/reductase 1</fullName>
    </alternativeName>
</protein>
<keyword evidence="8 13" id="KW-0472">Membrane</keyword>
<evidence type="ECO:0000256" key="2">
    <source>
        <dbReference type="ARBA" id="ARBA00006484"/>
    </source>
</evidence>
<dbReference type="Gene3D" id="3.20.180.10">
    <property type="entry name" value="PNP-oxidase-like"/>
    <property type="match status" value="1"/>
</dbReference>
<sequence length="494" mass="55016">MDETQDPIANVSERVCSHMNAEHVDSLQHLVMFYERLPQLPVWCHMTKICADHMVIGYVSTTQQYLLNNKASAIKISFEPPLQSMMDARQRIVSLSKKSEEENVRVLQQTSATTHLWERWNLDALLLRTRHFIAEPVTVAMLGIMLSMALYPSKVTQNKWLQHQLATLLWPLQVITVLFSVVLVILSILWLDRVWTNASPVPEDIRVLPTWLVATLFRRTLPILTKEAWSGQTVVVTGGASGLGAALVQKLAGRGAKVVSIDVTSACVDHEQVTAYTCDVSKRDDVSLTMNKIVEECGQPTMLINNAGVVHGMPLPTLPSESIARTMETNVMGPFWLIKEVLPAMIRNNSGHIVTVSSIMGYAGFAKLTDYTASKHALVGLHESLRYELDSIHKAPYVRTTLVTTGQLRDTPMFDGVTHSPFVHFVAPSISAHRVADAIVEALEQQESRHIAMPWYASWTPTLRLLPSFVRDGIQTALGANHAMPSPDEAYETK</sequence>
<dbReference type="GO" id="GO:0052650">
    <property type="term" value="F:all-trans-retinol dehydrogenase (NADP+) activity"/>
    <property type="evidence" value="ECO:0007669"/>
    <property type="project" value="UniProtKB-ARBA"/>
</dbReference>
<keyword evidence="5 13" id="KW-1133">Transmembrane helix</keyword>
<dbReference type="InterPro" id="IPR037119">
    <property type="entry name" value="Haem_oxidase_HugZ-like_sf"/>
</dbReference>
<dbReference type="InterPro" id="IPR057326">
    <property type="entry name" value="KR_dom"/>
</dbReference>
<evidence type="ECO:0000256" key="1">
    <source>
        <dbReference type="ARBA" id="ARBA00004141"/>
    </source>
</evidence>
<evidence type="ECO:0000256" key="10">
    <source>
        <dbReference type="ARBA" id="ARBA00068717"/>
    </source>
</evidence>
<dbReference type="InterPro" id="IPR002347">
    <property type="entry name" value="SDR_fam"/>
</dbReference>
<dbReference type="PANTHER" id="PTHR24322">
    <property type="entry name" value="PKSB"/>
    <property type="match status" value="1"/>
</dbReference>
<evidence type="ECO:0000256" key="6">
    <source>
        <dbReference type="ARBA" id="ARBA00023002"/>
    </source>
</evidence>
<feature type="transmembrane region" description="Helical" evidence="13">
    <location>
        <begin position="170"/>
        <end position="191"/>
    </location>
</feature>
<dbReference type="Gene3D" id="3.40.50.720">
    <property type="entry name" value="NAD(P)-binding Rossmann-like Domain"/>
    <property type="match status" value="1"/>
</dbReference>
<dbReference type="EMBL" id="CP033152">
    <property type="protein sequence ID" value="AYO43884.1"/>
    <property type="molecule type" value="Genomic_DNA"/>
</dbReference>
<dbReference type="InterPro" id="IPR036291">
    <property type="entry name" value="NAD(P)-bd_dom_sf"/>
</dbReference>
<evidence type="ECO:0000313" key="16">
    <source>
        <dbReference type="Proteomes" id="UP000269793"/>
    </source>
</evidence>
<keyword evidence="6 15" id="KW-0560">Oxidoreductase</keyword>
<organism evidence="15 16">
    <name type="scientific">Malassezia restricta (strain ATCC 96810 / NBRC 103918 / CBS 7877)</name>
    <name type="common">Seborrheic dermatitis infection agent</name>
    <dbReference type="NCBI Taxonomy" id="425264"/>
    <lineage>
        <taxon>Eukaryota</taxon>
        <taxon>Fungi</taxon>
        <taxon>Dikarya</taxon>
        <taxon>Basidiomycota</taxon>
        <taxon>Ustilaginomycotina</taxon>
        <taxon>Malasseziomycetes</taxon>
        <taxon>Malasseziales</taxon>
        <taxon>Malasseziaceae</taxon>
        <taxon>Malassezia</taxon>
    </lineage>
</organism>
<reference evidence="15 16" key="1">
    <citation type="submission" date="2018-10" db="EMBL/GenBank/DDBJ databases">
        <title>Complete genome sequence of Malassezia restricta CBS 7877.</title>
        <authorList>
            <person name="Morand S.C."/>
            <person name="Bertignac M."/>
            <person name="Iltis A."/>
            <person name="Kolder I."/>
            <person name="Pirovano W."/>
            <person name="Jourdain R."/>
            <person name="Clavaud C."/>
        </authorList>
    </citation>
    <scope>NUCLEOTIDE SEQUENCE [LARGE SCALE GENOMIC DNA]</scope>
    <source>
        <strain evidence="15 16">CBS 7877</strain>
    </source>
</reference>
<evidence type="ECO:0000256" key="3">
    <source>
        <dbReference type="ARBA" id="ARBA00022692"/>
    </source>
</evidence>
<dbReference type="Pfam" id="PF10615">
    <property type="entry name" value="DUF2470"/>
    <property type="match status" value="1"/>
</dbReference>
<dbReference type="SUPFAM" id="SSF51735">
    <property type="entry name" value="NAD(P)-binding Rossmann-fold domains"/>
    <property type="match status" value="1"/>
</dbReference>
<dbReference type="SMART" id="SM00822">
    <property type="entry name" value="PKS_KR"/>
    <property type="match status" value="1"/>
</dbReference>
<dbReference type="STRING" id="425264.A0A3G2S725"/>
<dbReference type="Proteomes" id="UP000269793">
    <property type="component" value="Chromosome V"/>
</dbReference>
<evidence type="ECO:0000256" key="12">
    <source>
        <dbReference type="RuleBase" id="RU000363"/>
    </source>
</evidence>
<evidence type="ECO:0000259" key="14">
    <source>
        <dbReference type="SMART" id="SM00822"/>
    </source>
</evidence>
<comment type="function">
    <text evidence="9">Catalyzes the reduction of all-trans-retinal to all-trans-retinol in the presence of NADPH.</text>
</comment>
<keyword evidence="7" id="KW-0443">Lipid metabolism</keyword>
<accession>A0A3G2S725</accession>
<evidence type="ECO:0000256" key="5">
    <source>
        <dbReference type="ARBA" id="ARBA00022989"/>
    </source>
</evidence>
<evidence type="ECO:0000256" key="8">
    <source>
        <dbReference type="ARBA" id="ARBA00023136"/>
    </source>
</evidence>
<dbReference type="CDD" id="cd05339">
    <property type="entry name" value="17beta-HSDXI-like_SDR_c"/>
    <property type="match status" value="1"/>
</dbReference>
<dbReference type="Pfam" id="PF00106">
    <property type="entry name" value="adh_short"/>
    <property type="match status" value="1"/>
</dbReference>
<comment type="subcellular location">
    <subcellularLocation>
        <location evidence="1">Membrane</location>
        <topology evidence="1">Multi-pass membrane protein</topology>
    </subcellularLocation>
</comment>
<evidence type="ECO:0000256" key="11">
    <source>
        <dbReference type="ARBA" id="ARBA00082544"/>
    </source>
</evidence>
<evidence type="ECO:0000256" key="9">
    <source>
        <dbReference type="ARBA" id="ARBA00059620"/>
    </source>
</evidence>
<keyword evidence="3 13" id="KW-0812">Transmembrane</keyword>
<dbReference type="FunFam" id="3.40.50.720:FF:000131">
    <property type="entry name" value="Short-chain dehydrogenase/reductase 3"/>
    <property type="match status" value="1"/>
</dbReference>
<dbReference type="PRINTS" id="PR00081">
    <property type="entry name" value="GDHRDH"/>
</dbReference>
<feature type="domain" description="Ketoreductase" evidence="14">
    <location>
        <begin position="232"/>
        <end position="401"/>
    </location>
</feature>
<dbReference type="PROSITE" id="PS00061">
    <property type="entry name" value="ADH_SHORT"/>
    <property type="match status" value="1"/>
</dbReference>
<gene>
    <name evidence="15" type="primary">SDR16C6</name>
    <name evidence="15" type="ORF">DNF11_2934</name>
</gene>
<evidence type="ECO:0000256" key="4">
    <source>
        <dbReference type="ARBA" id="ARBA00022857"/>
    </source>
</evidence>
<keyword evidence="4" id="KW-0521">NADP</keyword>
<dbReference type="VEuPathDB" id="FungiDB:DNF11_2934"/>
<evidence type="ECO:0000313" key="15">
    <source>
        <dbReference type="EMBL" id="AYO43884.1"/>
    </source>
</evidence>
<keyword evidence="16" id="KW-1185">Reference proteome</keyword>
<dbReference type="PRINTS" id="PR00080">
    <property type="entry name" value="SDRFAMILY"/>
</dbReference>
<dbReference type="OrthoDB" id="10253736at2759"/>
<feature type="transmembrane region" description="Helical" evidence="13">
    <location>
        <begin position="132"/>
        <end position="150"/>
    </location>
</feature>
<comment type="similarity">
    <text evidence="2 12">Belongs to the short-chain dehydrogenases/reductases (SDR) family.</text>
</comment>
<evidence type="ECO:0000256" key="13">
    <source>
        <dbReference type="SAM" id="Phobius"/>
    </source>
</evidence>
<name>A0A3G2S725_MALR7</name>
<evidence type="ECO:0000256" key="7">
    <source>
        <dbReference type="ARBA" id="ARBA00023098"/>
    </source>
</evidence>
<dbReference type="InterPro" id="IPR019595">
    <property type="entry name" value="DUF2470"/>
</dbReference>
<dbReference type="AlphaFoldDB" id="A0A3G2S725"/>